<dbReference type="InterPro" id="IPR013783">
    <property type="entry name" value="Ig-like_fold"/>
</dbReference>
<dbReference type="OrthoDB" id="6662013at2"/>
<evidence type="ECO:0000256" key="1">
    <source>
        <dbReference type="SAM" id="Phobius"/>
    </source>
</evidence>
<dbReference type="RefSeq" id="WP_087145703.1">
    <property type="nucleotide sequence ID" value="NZ_FUKJ01000027.1"/>
</dbReference>
<dbReference type="InterPro" id="IPR038081">
    <property type="entry name" value="CalX-like_sf"/>
</dbReference>
<dbReference type="Gene3D" id="2.60.40.10">
    <property type="entry name" value="Immunoglobulins"/>
    <property type="match status" value="1"/>
</dbReference>
<organism evidence="3 4">
    <name type="scientific">Crenothrix polyspora</name>
    <dbReference type="NCBI Taxonomy" id="360316"/>
    <lineage>
        <taxon>Bacteria</taxon>
        <taxon>Pseudomonadati</taxon>
        <taxon>Pseudomonadota</taxon>
        <taxon>Gammaproteobacteria</taxon>
        <taxon>Methylococcales</taxon>
        <taxon>Crenotrichaceae</taxon>
        <taxon>Crenothrix</taxon>
    </lineage>
</organism>
<evidence type="ECO:0000313" key="4">
    <source>
        <dbReference type="Proteomes" id="UP000195442"/>
    </source>
</evidence>
<dbReference type="SUPFAM" id="SSF141072">
    <property type="entry name" value="CalX-like"/>
    <property type="match status" value="1"/>
</dbReference>
<reference evidence="4" key="1">
    <citation type="submission" date="2017-02" db="EMBL/GenBank/DDBJ databases">
        <authorList>
            <person name="Daims H."/>
        </authorList>
    </citation>
    <scope>NUCLEOTIDE SEQUENCE [LARGE SCALE GENOMIC DNA]</scope>
</reference>
<sequence>MKITLSLQLCFDVQSIAKIFPHMHKIKIARPDSTIGSESNYTRLRLCRQYLAGLVLAILMVWVLPAQAAVQRSFLNNGFELNWGGSVTTPIWCLVGQSTVSPWVSSDSTASPFGACAPFGSEGSAPIIELWFNGFNGVAPRAGKVLAELNANSSGTLSQDVCLLANEDITWRLSHRGRQGTDRMQFVVGSSALTGLVLDASTSTTGARTVNACQTGSLIGGANNVCNSVTSGTWGDYSGAFTWTGATAIQSIKFSAISTAGGSLTVGNLLDEVYLSIKPVVEFSAASGSGLESVATPLTPRLRVVGTLATPLTVSVTVGGTAVLGTDFTTPGNTATFNVTIPAGGYDSTALFPTGIQIINDKSIELNKTISLQINPASTYSVSSSVTCGGTAINAASYTITDNDANLRLIKNTVASTGKFDFVLTNVDTDLTSMASNETTASITTIAVATDIEFDADANTTGTQRIGVATIGTDVTISETQLPSWLVSGSCSVTGGSNPTSSAINIGATGAVTIPAANVTVGSTTTCTYINTKQHVLAGTVFKDSGTSGGIANNGLQAGAEVGLAGVGVKLTNCSGTTYSTGITDGTGGYSLLTTGVPAGNVCVEQSNSSGYISTGNNVAGSITPAGYTLVTVDKISFSLAVNTSYSGLNFGDVPANQLLTDGAKTGLAGSTVLYTHRFIAGTGGAVTFSLPGATASPLIPGWSEVLYTDSNCNGSLDSGETQTVATAISVLEGAQICLILKEFIPASAPLGAPHLVPVKALFVYTGAASALSASYTRQDLTSVSGTVLDLKKRVRNVTVDDSVGVPNWQISNAAKSGEILEYQITYTNNGATQINSLTVNDATPAYTTFVSALANSMPLNLTGCTKTTPTATTPISCSAADTLGGTGAIEWKFTGSLAPNASGVVTFKVKLN</sequence>
<protein>
    <recommendedName>
        <fullName evidence="2">SpaA-like prealbumin fold domain-containing protein</fullName>
    </recommendedName>
</protein>
<dbReference type="InterPro" id="IPR047589">
    <property type="entry name" value="DUF11_rpt"/>
</dbReference>
<keyword evidence="4" id="KW-1185">Reference proteome</keyword>
<dbReference type="Proteomes" id="UP000195442">
    <property type="component" value="Unassembled WGS sequence"/>
</dbReference>
<proteinExistence type="predicted"/>
<evidence type="ECO:0000313" key="3">
    <source>
        <dbReference type="EMBL" id="SJM89592.1"/>
    </source>
</evidence>
<dbReference type="EMBL" id="FUKJ01000027">
    <property type="protein sequence ID" value="SJM89592.1"/>
    <property type="molecule type" value="Genomic_DNA"/>
</dbReference>
<keyword evidence="1" id="KW-1133">Transmembrane helix</keyword>
<keyword evidence="1" id="KW-0812">Transmembrane</keyword>
<accession>A0A1R4H063</accession>
<feature type="domain" description="SpaA-like prealbumin fold" evidence="2">
    <location>
        <begin position="408"/>
        <end position="533"/>
    </location>
</feature>
<dbReference type="InterPro" id="IPR055371">
    <property type="entry name" value="SpaA_PFL_dom_4"/>
</dbReference>
<evidence type="ECO:0000259" key="2">
    <source>
        <dbReference type="Pfam" id="PF24514"/>
    </source>
</evidence>
<keyword evidence="1" id="KW-0472">Membrane</keyword>
<gene>
    <name evidence="3" type="ORF">CRENPOLYSF2_1220007</name>
</gene>
<dbReference type="Pfam" id="PF24514">
    <property type="entry name" value="SpaA_4"/>
    <property type="match status" value="1"/>
</dbReference>
<feature type="transmembrane region" description="Helical" evidence="1">
    <location>
        <begin position="50"/>
        <end position="70"/>
    </location>
</feature>
<dbReference type="AlphaFoldDB" id="A0A1R4H063"/>
<name>A0A1R4H063_9GAMM</name>
<dbReference type="NCBIfam" id="TIGR01451">
    <property type="entry name" value="B_ant_repeat"/>
    <property type="match status" value="1"/>
</dbReference>